<dbReference type="EMBL" id="UOFZ01000131">
    <property type="protein sequence ID" value="VAX13713.1"/>
    <property type="molecule type" value="Genomic_DNA"/>
</dbReference>
<dbReference type="UniPathway" id="UPA00148"/>
<feature type="domain" description="Aminotransferase class I/classII large" evidence="10">
    <location>
        <begin position="63"/>
        <end position="324"/>
    </location>
</feature>
<sequence>MLEHGGKLRHAAQRYGIALQDWMDLSTGLNPQAWPVCDIPADAWARLPEDEDRLIEAAQCYYGAANCLPVAGSQAAIQILPRLYTQYKTTLRVGMLSPAYAEHAHAWQAAGFKLIPLTADEIEMQVHGLDLLLLVNPNNPTGHIFEPAQLLRWHQQLASHGGSLIVDEAFMDTTPEKSLTTYTDRKGLIVLRSLGKFFGLAGARVGFVFAAPGLLHRLAELLGPWPISGPSRMLAIAALQDQDWQVRTRSELQQRGQRLARLLTDNGLPVSGGTALFQWVETADAESIQQQLARQAILTRLFTQPCSLRFGLPADEQQWHRLEMALTELDYSDTLREVTGR</sequence>
<dbReference type="InterPro" id="IPR004838">
    <property type="entry name" value="NHTrfase_class1_PyrdxlP-BS"/>
</dbReference>
<comment type="cofactor">
    <cofactor evidence="1">
        <name>pyridoxal 5'-phosphate</name>
        <dbReference type="ChEBI" id="CHEBI:597326"/>
    </cofactor>
</comment>
<dbReference type="InterPro" id="IPR015424">
    <property type="entry name" value="PyrdxlP-dep_Trfase"/>
</dbReference>
<dbReference type="GO" id="GO:0009236">
    <property type="term" value="P:cobalamin biosynthetic process"/>
    <property type="evidence" value="ECO:0007669"/>
    <property type="project" value="UniProtKB-UniPathway"/>
</dbReference>
<dbReference type="SUPFAM" id="SSF53383">
    <property type="entry name" value="PLP-dependent transferases"/>
    <property type="match status" value="1"/>
</dbReference>
<dbReference type="Gene3D" id="3.90.1150.10">
    <property type="entry name" value="Aspartate Aminotransferase, domain 1"/>
    <property type="match status" value="1"/>
</dbReference>
<reference evidence="11" key="1">
    <citation type="submission" date="2018-06" db="EMBL/GenBank/DDBJ databases">
        <authorList>
            <person name="Zhirakovskaya E."/>
        </authorList>
    </citation>
    <scope>NUCLEOTIDE SEQUENCE</scope>
</reference>
<name>A0A3B1BNF2_9ZZZZ</name>
<evidence type="ECO:0000256" key="8">
    <source>
        <dbReference type="ARBA" id="ARBA00029996"/>
    </source>
</evidence>
<keyword evidence="5" id="KW-0169">Cobalamin biosynthesis</keyword>
<comment type="catalytic activity">
    <reaction evidence="9">
        <text>O-phospho-L-threonine + H(+) = (R)-1-aminopropan-2-yl phosphate + CO2</text>
        <dbReference type="Rhea" id="RHEA:11492"/>
        <dbReference type="ChEBI" id="CHEBI:15378"/>
        <dbReference type="ChEBI" id="CHEBI:16526"/>
        <dbReference type="ChEBI" id="CHEBI:58563"/>
        <dbReference type="ChEBI" id="CHEBI:58675"/>
        <dbReference type="EC" id="4.1.1.81"/>
    </reaction>
</comment>
<evidence type="ECO:0000256" key="1">
    <source>
        <dbReference type="ARBA" id="ARBA00001933"/>
    </source>
</evidence>
<organism evidence="11">
    <name type="scientific">hydrothermal vent metagenome</name>
    <dbReference type="NCBI Taxonomy" id="652676"/>
    <lineage>
        <taxon>unclassified sequences</taxon>
        <taxon>metagenomes</taxon>
        <taxon>ecological metagenomes</taxon>
    </lineage>
</organism>
<evidence type="ECO:0000256" key="5">
    <source>
        <dbReference type="ARBA" id="ARBA00022573"/>
    </source>
</evidence>
<accession>A0A3B1BNF2</accession>
<evidence type="ECO:0000256" key="7">
    <source>
        <dbReference type="ARBA" id="ARBA00023239"/>
    </source>
</evidence>
<protein>
    <recommendedName>
        <fullName evidence="4">threonine-phosphate decarboxylase</fullName>
        <ecNumber evidence="4">4.1.1.81</ecNumber>
    </recommendedName>
    <alternativeName>
        <fullName evidence="8">L-threonine-O-3-phosphate decarboxylase</fullName>
    </alternativeName>
</protein>
<comment type="function">
    <text evidence="2">Decarboxylates L-threonine-O-3-phosphate to yield (R)-1-amino-2-propanol O-2-phosphate, the precursor for the linkage between the nucleotide loop and the corrin ring in cobalamin.</text>
</comment>
<evidence type="ECO:0000256" key="3">
    <source>
        <dbReference type="ARBA" id="ARBA00004953"/>
    </source>
</evidence>
<dbReference type="EC" id="4.1.1.81" evidence="4"/>
<dbReference type="InterPro" id="IPR015422">
    <property type="entry name" value="PyrdxlP-dep_Trfase_small"/>
</dbReference>
<dbReference type="Gene3D" id="3.40.640.10">
    <property type="entry name" value="Type I PLP-dependent aspartate aminotransferase-like (Major domain)"/>
    <property type="match status" value="1"/>
</dbReference>
<dbReference type="InterPro" id="IPR015421">
    <property type="entry name" value="PyrdxlP-dep_Trfase_major"/>
</dbReference>
<dbReference type="PROSITE" id="PS00105">
    <property type="entry name" value="AA_TRANSFER_CLASS_1"/>
    <property type="match status" value="1"/>
</dbReference>
<evidence type="ECO:0000256" key="4">
    <source>
        <dbReference type="ARBA" id="ARBA00012285"/>
    </source>
</evidence>
<dbReference type="InterPro" id="IPR004839">
    <property type="entry name" value="Aminotransferase_I/II_large"/>
</dbReference>
<dbReference type="NCBIfam" id="TIGR01140">
    <property type="entry name" value="L_thr_O3P_dcar"/>
    <property type="match status" value="1"/>
</dbReference>
<dbReference type="GO" id="GO:0030170">
    <property type="term" value="F:pyridoxal phosphate binding"/>
    <property type="evidence" value="ECO:0007669"/>
    <property type="project" value="InterPro"/>
</dbReference>
<dbReference type="GO" id="GO:0048472">
    <property type="term" value="F:threonine-phosphate decarboxylase activity"/>
    <property type="evidence" value="ECO:0007669"/>
    <property type="project" value="UniProtKB-EC"/>
</dbReference>
<evidence type="ECO:0000256" key="9">
    <source>
        <dbReference type="ARBA" id="ARBA00048531"/>
    </source>
</evidence>
<dbReference type="CDD" id="cd00609">
    <property type="entry name" value="AAT_like"/>
    <property type="match status" value="1"/>
</dbReference>
<keyword evidence="6" id="KW-0663">Pyridoxal phosphate</keyword>
<dbReference type="AlphaFoldDB" id="A0A3B1BNF2"/>
<evidence type="ECO:0000256" key="2">
    <source>
        <dbReference type="ARBA" id="ARBA00003444"/>
    </source>
</evidence>
<evidence type="ECO:0000313" key="11">
    <source>
        <dbReference type="EMBL" id="VAX13713.1"/>
    </source>
</evidence>
<dbReference type="Pfam" id="PF00155">
    <property type="entry name" value="Aminotran_1_2"/>
    <property type="match status" value="1"/>
</dbReference>
<evidence type="ECO:0000256" key="6">
    <source>
        <dbReference type="ARBA" id="ARBA00022898"/>
    </source>
</evidence>
<dbReference type="PANTHER" id="PTHR42885:SF1">
    <property type="entry name" value="THREONINE-PHOSPHATE DECARBOXYLASE"/>
    <property type="match status" value="1"/>
</dbReference>
<comment type="pathway">
    <text evidence="3">Cofactor biosynthesis; adenosylcobalamin biosynthesis.</text>
</comment>
<keyword evidence="7 11" id="KW-0456">Lyase</keyword>
<dbReference type="PANTHER" id="PTHR42885">
    <property type="entry name" value="HISTIDINOL-PHOSPHATE AMINOTRANSFERASE-RELATED"/>
    <property type="match status" value="1"/>
</dbReference>
<proteinExistence type="predicted"/>
<gene>
    <name evidence="11" type="ORF">MNBD_GAMMA24-2198</name>
</gene>
<evidence type="ECO:0000259" key="10">
    <source>
        <dbReference type="Pfam" id="PF00155"/>
    </source>
</evidence>
<dbReference type="InterPro" id="IPR005860">
    <property type="entry name" value="CobD"/>
</dbReference>